<keyword evidence="3 5" id="KW-1133">Transmembrane helix</keyword>
<accession>A0A7K1GFZ4</accession>
<dbReference type="GO" id="GO:0016874">
    <property type="term" value="F:ligase activity"/>
    <property type="evidence" value="ECO:0007669"/>
    <property type="project" value="UniProtKB-KW"/>
</dbReference>
<evidence type="ECO:0000256" key="2">
    <source>
        <dbReference type="ARBA" id="ARBA00022692"/>
    </source>
</evidence>
<sequence length="455" mass="51298">MILSSESKYLQLIILHIIIGLLVFYFRPLAKLYFFTVVIYFLFRIIVSPPPMKTFEVLKACAYVVGVEVLFRMTDGGVFYEASKYLVILFILFGMFYKGISGKGYPYFIYLILLVPGVIVASNSIGLDANFRTNVAFVLSGPVCLGVSALYCFDKKISKKQILDIIKVFSFPIIAMTVYVYLYTPKLEDVLRGTESNYATSGGFGPNQTSTILGLGMFCLVVRFFLKSPTMLLKIVNASIFMFMSYRAIITFSRGGVFAAIIIIALFLFTLYKKSSLNQKNQIITTAILLGFIAIGTWLYSAQQTDGLIENRYTNKDALGREKEDVSTGRVDLFVSELDGFINHPFLGVGASGMKEFRIETSGKGVVSHNEISRVLSEHGLFGVVIILILVIKPLGFRSRNKRNIFFYAFLGFWFATINHSAMRIAAPSFIYALALLNIRYEKRPIHRKRVIEQR</sequence>
<feature type="transmembrane region" description="Helical" evidence="5">
    <location>
        <begin position="32"/>
        <end position="47"/>
    </location>
</feature>
<evidence type="ECO:0000313" key="7">
    <source>
        <dbReference type="EMBL" id="MTE27404.1"/>
    </source>
</evidence>
<evidence type="ECO:0000256" key="3">
    <source>
        <dbReference type="ARBA" id="ARBA00022989"/>
    </source>
</evidence>
<keyword evidence="7" id="KW-0436">Ligase</keyword>
<dbReference type="PANTHER" id="PTHR37422:SF13">
    <property type="entry name" value="LIPOPOLYSACCHARIDE BIOSYNTHESIS PROTEIN PA4999-RELATED"/>
    <property type="match status" value="1"/>
</dbReference>
<gene>
    <name evidence="7" type="ORF">F1003_10730</name>
</gene>
<feature type="transmembrane region" description="Helical" evidence="5">
    <location>
        <begin position="107"/>
        <end position="127"/>
    </location>
</feature>
<feature type="transmembrane region" description="Helical" evidence="5">
    <location>
        <begin position="133"/>
        <end position="153"/>
    </location>
</feature>
<name>A0A7K1GFZ4_9FLAO</name>
<comment type="subcellular location">
    <subcellularLocation>
        <location evidence="1">Membrane</location>
        <topology evidence="1">Multi-pass membrane protein</topology>
    </subcellularLocation>
</comment>
<evidence type="ECO:0000313" key="8">
    <source>
        <dbReference type="Proteomes" id="UP000447545"/>
    </source>
</evidence>
<keyword evidence="2 5" id="KW-0812">Transmembrane</keyword>
<dbReference type="Proteomes" id="UP000447545">
    <property type="component" value="Unassembled WGS sequence"/>
</dbReference>
<evidence type="ECO:0000259" key="6">
    <source>
        <dbReference type="Pfam" id="PF04932"/>
    </source>
</evidence>
<feature type="transmembrane region" description="Helical" evidence="5">
    <location>
        <begin position="284"/>
        <end position="301"/>
    </location>
</feature>
<keyword evidence="4 5" id="KW-0472">Membrane</keyword>
<dbReference type="AlphaFoldDB" id="A0A7K1GFZ4"/>
<dbReference type="Pfam" id="PF04932">
    <property type="entry name" value="Wzy_C"/>
    <property type="match status" value="1"/>
</dbReference>
<evidence type="ECO:0000256" key="5">
    <source>
        <dbReference type="SAM" id="Phobius"/>
    </source>
</evidence>
<feature type="transmembrane region" description="Helical" evidence="5">
    <location>
        <begin position="255"/>
        <end position="272"/>
    </location>
</feature>
<reference evidence="7 8" key="1">
    <citation type="submission" date="2019-11" db="EMBL/GenBank/DDBJ databases">
        <title>Winogradskyella ouciana sp. nov., isolated from the hadal seawater of the Mariana Trench.</title>
        <authorList>
            <person name="Liu R."/>
        </authorList>
    </citation>
    <scope>NUCLEOTIDE SEQUENCE [LARGE SCALE GENOMIC DNA]</scope>
    <source>
        <strain evidence="7 8">ZXX205</strain>
    </source>
</reference>
<feature type="transmembrane region" description="Helical" evidence="5">
    <location>
        <begin position="372"/>
        <end position="392"/>
    </location>
</feature>
<dbReference type="InterPro" id="IPR007016">
    <property type="entry name" value="O-antigen_ligase-rel_domated"/>
</dbReference>
<dbReference type="GO" id="GO:0016020">
    <property type="term" value="C:membrane"/>
    <property type="evidence" value="ECO:0007669"/>
    <property type="project" value="UniProtKB-SubCell"/>
</dbReference>
<proteinExistence type="predicted"/>
<comment type="caution">
    <text evidence="7">The sequence shown here is derived from an EMBL/GenBank/DDBJ whole genome shotgun (WGS) entry which is preliminary data.</text>
</comment>
<dbReference type="PANTHER" id="PTHR37422">
    <property type="entry name" value="TEICHURONIC ACID BIOSYNTHESIS PROTEIN TUAE"/>
    <property type="match status" value="1"/>
</dbReference>
<dbReference type="EMBL" id="WJYA01000006">
    <property type="protein sequence ID" value="MTE27404.1"/>
    <property type="molecule type" value="Genomic_DNA"/>
</dbReference>
<feature type="transmembrane region" description="Helical" evidence="5">
    <location>
        <begin position="204"/>
        <end position="226"/>
    </location>
</feature>
<keyword evidence="8" id="KW-1185">Reference proteome</keyword>
<protein>
    <submittedName>
        <fullName evidence="7">O-antigen ligase domain-containing protein</fullName>
    </submittedName>
</protein>
<feature type="domain" description="O-antigen ligase-related" evidence="6">
    <location>
        <begin position="241"/>
        <end position="388"/>
    </location>
</feature>
<feature type="transmembrane region" description="Helical" evidence="5">
    <location>
        <begin position="425"/>
        <end position="441"/>
    </location>
</feature>
<dbReference type="InterPro" id="IPR051533">
    <property type="entry name" value="WaaL-like"/>
</dbReference>
<feature type="transmembrane region" description="Helical" evidence="5">
    <location>
        <begin position="9"/>
        <end position="26"/>
    </location>
</feature>
<evidence type="ECO:0000256" key="1">
    <source>
        <dbReference type="ARBA" id="ARBA00004141"/>
    </source>
</evidence>
<feature type="transmembrane region" description="Helical" evidence="5">
    <location>
        <begin position="165"/>
        <end position="184"/>
    </location>
</feature>
<evidence type="ECO:0000256" key="4">
    <source>
        <dbReference type="ARBA" id="ARBA00023136"/>
    </source>
</evidence>
<organism evidence="7 8">
    <name type="scientific">Winogradskyella ouciana</name>
    <dbReference type="NCBI Taxonomy" id="2608631"/>
    <lineage>
        <taxon>Bacteria</taxon>
        <taxon>Pseudomonadati</taxon>
        <taxon>Bacteroidota</taxon>
        <taxon>Flavobacteriia</taxon>
        <taxon>Flavobacteriales</taxon>
        <taxon>Flavobacteriaceae</taxon>
        <taxon>Winogradskyella</taxon>
    </lineage>
</organism>
<feature type="transmembrane region" description="Helical" evidence="5">
    <location>
        <begin position="83"/>
        <end position="100"/>
    </location>
</feature>